<evidence type="ECO:0000256" key="7">
    <source>
        <dbReference type="ARBA" id="ARBA00022989"/>
    </source>
</evidence>
<comment type="similarity">
    <text evidence="1 9">Belongs to the peptidase A8 family.</text>
</comment>
<keyword evidence="8 10" id="KW-0472">Membrane</keyword>
<protein>
    <submittedName>
        <fullName evidence="11">Lipoprotein signal peptidase</fullName>
    </submittedName>
</protein>
<keyword evidence="7 10" id="KW-1133">Transmembrane helix</keyword>
<evidence type="ECO:0000256" key="1">
    <source>
        <dbReference type="ARBA" id="ARBA00006139"/>
    </source>
</evidence>
<accession>B9XBD3</accession>
<evidence type="ECO:0000256" key="4">
    <source>
        <dbReference type="ARBA" id="ARBA00022692"/>
    </source>
</evidence>
<evidence type="ECO:0000313" key="11">
    <source>
        <dbReference type="EMBL" id="EEF62818.1"/>
    </source>
</evidence>
<keyword evidence="12" id="KW-1185">Reference proteome</keyword>
<proteinExistence type="inferred from homology"/>
<reference evidence="11 12" key="1">
    <citation type="journal article" date="2011" name="J. Bacteriol.">
        <title>Genome sequence of 'Pedosphaera parvula' Ellin514, an aerobic Verrucomicrobial isolate from pasture soil.</title>
        <authorList>
            <person name="Kant R."/>
            <person name="van Passel M.W."/>
            <person name="Sangwan P."/>
            <person name="Palva A."/>
            <person name="Lucas S."/>
            <person name="Copeland A."/>
            <person name="Lapidus A."/>
            <person name="Glavina Del Rio T."/>
            <person name="Dalin E."/>
            <person name="Tice H."/>
            <person name="Bruce D."/>
            <person name="Goodwin L."/>
            <person name="Pitluck S."/>
            <person name="Chertkov O."/>
            <person name="Larimer F.W."/>
            <person name="Land M.L."/>
            <person name="Hauser L."/>
            <person name="Brettin T.S."/>
            <person name="Detter J.C."/>
            <person name="Han S."/>
            <person name="de Vos W.M."/>
            <person name="Janssen P.H."/>
            <person name="Smidt H."/>
        </authorList>
    </citation>
    <scope>NUCLEOTIDE SEQUENCE [LARGE SCALE GENOMIC DNA]</scope>
    <source>
        <strain evidence="11 12">Ellin514</strain>
    </source>
</reference>
<dbReference type="EMBL" id="ABOX02000003">
    <property type="protein sequence ID" value="EEF62818.1"/>
    <property type="molecule type" value="Genomic_DNA"/>
</dbReference>
<evidence type="ECO:0000256" key="10">
    <source>
        <dbReference type="SAM" id="Phobius"/>
    </source>
</evidence>
<dbReference type="InterPro" id="IPR001872">
    <property type="entry name" value="Peptidase_A8"/>
</dbReference>
<keyword evidence="5" id="KW-0064">Aspartyl protease</keyword>
<dbReference type="GO" id="GO:0006508">
    <property type="term" value="P:proteolysis"/>
    <property type="evidence" value="ECO:0007669"/>
    <property type="project" value="UniProtKB-KW"/>
</dbReference>
<evidence type="ECO:0000256" key="3">
    <source>
        <dbReference type="ARBA" id="ARBA00022670"/>
    </source>
</evidence>
<evidence type="ECO:0000256" key="8">
    <source>
        <dbReference type="ARBA" id="ARBA00023136"/>
    </source>
</evidence>
<comment type="caution">
    <text evidence="11">The sequence shown here is derived from an EMBL/GenBank/DDBJ whole genome shotgun (WGS) entry which is preliminary data.</text>
</comment>
<evidence type="ECO:0000256" key="5">
    <source>
        <dbReference type="ARBA" id="ARBA00022750"/>
    </source>
</evidence>
<dbReference type="PANTHER" id="PTHR33695">
    <property type="entry name" value="LIPOPROTEIN SIGNAL PEPTIDASE"/>
    <property type="match status" value="1"/>
</dbReference>
<dbReference type="AlphaFoldDB" id="B9XBD3"/>
<feature type="transmembrane region" description="Helical" evidence="10">
    <location>
        <begin position="97"/>
        <end position="115"/>
    </location>
</feature>
<keyword evidence="6" id="KW-0378">Hydrolase</keyword>
<feature type="transmembrane region" description="Helical" evidence="10">
    <location>
        <begin position="135"/>
        <end position="159"/>
    </location>
</feature>
<dbReference type="GO" id="GO:0016020">
    <property type="term" value="C:membrane"/>
    <property type="evidence" value="ECO:0007669"/>
    <property type="project" value="InterPro"/>
</dbReference>
<feature type="transmembrane region" description="Helical" evidence="10">
    <location>
        <begin position="69"/>
        <end position="90"/>
    </location>
</feature>
<keyword evidence="4 10" id="KW-0812">Transmembrane</keyword>
<dbReference type="RefSeq" id="WP_007413131.1">
    <property type="nucleotide sequence ID" value="NZ_ABOX02000003.1"/>
</dbReference>
<evidence type="ECO:0000256" key="9">
    <source>
        <dbReference type="RuleBase" id="RU004181"/>
    </source>
</evidence>
<dbReference type="UniPathway" id="UPA00665"/>
<dbReference type="Pfam" id="PF01252">
    <property type="entry name" value="Peptidase_A8"/>
    <property type="match status" value="1"/>
</dbReference>
<dbReference type="PROSITE" id="PS00855">
    <property type="entry name" value="SPASE_II"/>
    <property type="match status" value="1"/>
</dbReference>
<keyword evidence="11" id="KW-0449">Lipoprotein</keyword>
<keyword evidence="2" id="KW-1003">Cell membrane</keyword>
<dbReference type="OrthoDB" id="9810259at2"/>
<sequence>MTASVKLRLLILFIVLGCTIGCDQTSKQIARTKLGRLGYVTLPGGLGELRIAENSGSFLSLGSSLPEPLRVGLLTFGVGVGLLVLFGYLARSPRLSRLSFFALALVWAGGTSNFIDRATRHGRVTDFVFLQAGPLHTGVFNAADVLIMIGVAVLAWDLWQQGKKNPKQNPK</sequence>
<gene>
    <name evidence="11" type="ORF">Cflav_PD5453</name>
</gene>
<name>B9XBD3_PEDPL</name>
<dbReference type="PRINTS" id="PR00781">
    <property type="entry name" value="LIPOSIGPTASE"/>
</dbReference>
<evidence type="ECO:0000256" key="6">
    <source>
        <dbReference type="ARBA" id="ARBA00022801"/>
    </source>
</evidence>
<dbReference type="GO" id="GO:0004190">
    <property type="term" value="F:aspartic-type endopeptidase activity"/>
    <property type="evidence" value="ECO:0007669"/>
    <property type="project" value="UniProtKB-KW"/>
</dbReference>
<dbReference type="STRING" id="320771.Cflav_PD5453"/>
<keyword evidence="3" id="KW-0645">Protease</keyword>
<dbReference type="PANTHER" id="PTHR33695:SF1">
    <property type="entry name" value="LIPOPROTEIN SIGNAL PEPTIDASE"/>
    <property type="match status" value="1"/>
</dbReference>
<evidence type="ECO:0000313" key="12">
    <source>
        <dbReference type="Proteomes" id="UP000003688"/>
    </source>
</evidence>
<organism evidence="11 12">
    <name type="scientific">Pedosphaera parvula (strain Ellin514)</name>
    <dbReference type="NCBI Taxonomy" id="320771"/>
    <lineage>
        <taxon>Bacteria</taxon>
        <taxon>Pseudomonadati</taxon>
        <taxon>Verrucomicrobiota</taxon>
        <taxon>Pedosphaerae</taxon>
        <taxon>Pedosphaerales</taxon>
        <taxon>Pedosphaeraceae</taxon>
        <taxon>Pedosphaera</taxon>
    </lineage>
</organism>
<dbReference type="Proteomes" id="UP000003688">
    <property type="component" value="Unassembled WGS sequence"/>
</dbReference>
<evidence type="ECO:0000256" key="2">
    <source>
        <dbReference type="ARBA" id="ARBA00022475"/>
    </source>
</evidence>